<evidence type="ECO:0000256" key="1">
    <source>
        <dbReference type="ARBA" id="ARBA00022475"/>
    </source>
</evidence>
<dbReference type="HAMAP" id="MF_01361">
    <property type="entry name" value="UPF0391"/>
    <property type="match status" value="1"/>
</dbReference>
<evidence type="ECO:0000256" key="2">
    <source>
        <dbReference type="ARBA" id="ARBA00022692"/>
    </source>
</evidence>
<accession>A0A4Q7N821</accession>
<keyword evidence="1 5" id="KW-1003">Cell membrane</keyword>
<comment type="caution">
    <text evidence="6">The sequence shown here is derived from an EMBL/GenBank/DDBJ whole genome shotgun (WGS) entry which is preliminary data.</text>
</comment>
<comment type="subcellular location">
    <subcellularLocation>
        <location evidence="5">Cell membrane</location>
        <topology evidence="5">Single-pass membrane protein</topology>
    </subcellularLocation>
</comment>
<dbReference type="Proteomes" id="UP000292445">
    <property type="component" value="Unassembled WGS sequence"/>
</dbReference>
<dbReference type="InterPro" id="IPR009760">
    <property type="entry name" value="DUF1328"/>
</dbReference>
<proteinExistence type="inferred from homology"/>
<protein>
    <recommendedName>
        <fullName evidence="5">UPF0391 membrane protein EV675_4800</fullName>
    </recommendedName>
</protein>
<evidence type="ECO:0000313" key="6">
    <source>
        <dbReference type="EMBL" id="RZS78159.1"/>
    </source>
</evidence>
<organism evidence="6 7">
    <name type="scientific">Pigmentiphaga kullae</name>
    <dbReference type="NCBI Taxonomy" id="151784"/>
    <lineage>
        <taxon>Bacteria</taxon>
        <taxon>Pseudomonadati</taxon>
        <taxon>Pseudomonadota</taxon>
        <taxon>Betaproteobacteria</taxon>
        <taxon>Burkholderiales</taxon>
        <taxon>Alcaligenaceae</taxon>
        <taxon>Pigmentiphaga</taxon>
    </lineage>
</organism>
<evidence type="ECO:0000256" key="4">
    <source>
        <dbReference type="ARBA" id="ARBA00023136"/>
    </source>
</evidence>
<keyword evidence="2 5" id="KW-0812">Transmembrane</keyword>
<keyword evidence="3 5" id="KW-1133">Transmembrane helix</keyword>
<dbReference type="AlphaFoldDB" id="A0A4Q7N821"/>
<keyword evidence="4 5" id="KW-0472">Membrane</keyword>
<evidence type="ECO:0000256" key="3">
    <source>
        <dbReference type="ARBA" id="ARBA00022989"/>
    </source>
</evidence>
<evidence type="ECO:0000313" key="7">
    <source>
        <dbReference type="Proteomes" id="UP000292445"/>
    </source>
</evidence>
<keyword evidence="7" id="KW-1185">Reference proteome</keyword>
<dbReference type="OrthoDB" id="8687812at2"/>
<comment type="similarity">
    <text evidence="5">Belongs to the UPF0391 family.</text>
</comment>
<dbReference type="RefSeq" id="WP_130360715.1">
    <property type="nucleotide sequence ID" value="NZ_SGXC01000003.1"/>
</dbReference>
<gene>
    <name evidence="6" type="ORF">EV675_4800</name>
</gene>
<dbReference type="EMBL" id="SGXC01000003">
    <property type="protein sequence ID" value="RZS78159.1"/>
    <property type="molecule type" value="Genomic_DNA"/>
</dbReference>
<feature type="transmembrane region" description="Helical" evidence="5">
    <location>
        <begin position="28"/>
        <end position="48"/>
    </location>
</feature>
<name>A0A4Q7N821_9BURK</name>
<dbReference type="GO" id="GO:0005886">
    <property type="term" value="C:plasma membrane"/>
    <property type="evidence" value="ECO:0007669"/>
    <property type="project" value="UniProtKB-SubCell"/>
</dbReference>
<reference evidence="6 7" key="1">
    <citation type="submission" date="2019-02" db="EMBL/GenBank/DDBJ databases">
        <title>Genomic Encyclopedia of Type Strains, Phase IV (KMG-IV): sequencing the most valuable type-strain genomes for metagenomic binning, comparative biology and taxonomic classification.</title>
        <authorList>
            <person name="Goeker M."/>
        </authorList>
    </citation>
    <scope>NUCLEOTIDE SEQUENCE [LARGE SCALE GENOMIC DNA]</scope>
    <source>
        <strain evidence="6 7">K24</strain>
    </source>
</reference>
<sequence>MLRWATIFFVIPLLVAVAGFSDFAASAANIAVVLFLVSLGAFLATFFIRTPEDGEEGYEGEWSR</sequence>
<evidence type="ECO:0000256" key="5">
    <source>
        <dbReference type="HAMAP-Rule" id="MF_01361"/>
    </source>
</evidence>